<name>A0ABY4TX41_9SPHN</name>
<evidence type="ECO:0000313" key="7">
    <source>
        <dbReference type="EMBL" id="URW76961.1"/>
    </source>
</evidence>
<evidence type="ECO:0000256" key="4">
    <source>
        <dbReference type="ARBA" id="ARBA00022833"/>
    </source>
</evidence>
<dbReference type="Gene3D" id="3.40.140.10">
    <property type="entry name" value="Cytidine Deaminase, domain 2"/>
    <property type="match status" value="1"/>
</dbReference>
<keyword evidence="8" id="KW-1185">Reference proteome</keyword>
<dbReference type="SUPFAM" id="SSF102712">
    <property type="entry name" value="JAB1/MPN domain"/>
    <property type="match status" value="1"/>
</dbReference>
<evidence type="ECO:0000256" key="5">
    <source>
        <dbReference type="ARBA" id="ARBA00023049"/>
    </source>
</evidence>
<organism evidence="7 8">
    <name type="scientific">Sphingomonas donggukensis</name>
    <dbReference type="NCBI Taxonomy" id="2949093"/>
    <lineage>
        <taxon>Bacteria</taxon>
        <taxon>Pseudomonadati</taxon>
        <taxon>Pseudomonadota</taxon>
        <taxon>Alphaproteobacteria</taxon>
        <taxon>Sphingomonadales</taxon>
        <taxon>Sphingomonadaceae</taxon>
        <taxon>Sphingomonas</taxon>
    </lineage>
</organism>
<dbReference type="PANTHER" id="PTHR34858:SF1">
    <property type="entry name" value="CYSO-CYSTEINE PEPTIDASE"/>
    <property type="match status" value="1"/>
</dbReference>
<reference evidence="7" key="1">
    <citation type="submission" date="2022-05" db="EMBL/GenBank/DDBJ databases">
        <title>Sphingomonas sp. strain RMG20 Genome sequencing and assembly.</title>
        <authorList>
            <person name="Kim I."/>
        </authorList>
    </citation>
    <scope>NUCLEOTIDE SEQUENCE</scope>
    <source>
        <strain evidence="7">RMG20</strain>
    </source>
</reference>
<proteinExistence type="predicted"/>
<keyword evidence="1" id="KW-0645">Protease</keyword>
<feature type="domain" description="MPN" evidence="6">
    <location>
        <begin position="3"/>
        <end position="132"/>
    </location>
</feature>
<dbReference type="InterPro" id="IPR051929">
    <property type="entry name" value="VirAsm_ModProt"/>
</dbReference>
<keyword evidence="2" id="KW-0479">Metal-binding</keyword>
<evidence type="ECO:0000256" key="3">
    <source>
        <dbReference type="ARBA" id="ARBA00022801"/>
    </source>
</evidence>
<dbReference type="Pfam" id="PF14464">
    <property type="entry name" value="Prok-JAB"/>
    <property type="match status" value="1"/>
</dbReference>
<evidence type="ECO:0000256" key="1">
    <source>
        <dbReference type="ARBA" id="ARBA00022670"/>
    </source>
</evidence>
<accession>A0ABY4TX41</accession>
<protein>
    <submittedName>
        <fullName evidence="7">M67 family metallopeptidase</fullName>
    </submittedName>
</protein>
<sequence length="136" mass="13808">MTLRISRSVADAILAEARAGGSREVCGLLFGSATRIDTALRCANVAETPHRAFEIDSAALLAAHRAARGGGPRIAGCYHSHPSGTATPSLRDAAAAAPDGWLWVIAGGGALAAFRAVAAGAIHGRFDPVPLVIDEG</sequence>
<dbReference type="EMBL" id="CP098401">
    <property type="protein sequence ID" value="URW76961.1"/>
    <property type="molecule type" value="Genomic_DNA"/>
</dbReference>
<dbReference type="PROSITE" id="PS50249">
    <property type="entry name" value="MPN"/>
    <property type="match status" value="1"/>
</dbReference>
<dbReference type="PANTHER" id="PTHR34858">
    <property type="entry name" value="CYSO-CYSTEINE PEPTIDASE"/>
    <property type="match status" value="1"/>
</dbReference>
<gene>
    <name evidence="7" type="ORF">M9980_06015</name>
</gene>
<dbReference type="InterPro" id="IPR028090">
    <property type="entry name" value="JAB_dom_prok"/>
</dbReference>
<keyword evidence="4" id="KW-0862">Zinc</keyword>
<evidence type="ECO:0000313" key="8">
    <source>
        <dbReference type="Proteomes" id="UP001055580"/>
    </source>
</evidence>
<dbReference type="InterPro" id="IPR037518">
    <property type="entry name" value="MPN"/>
</dbReference>
<evidence type="ECO:0000259" key="6">
    <source>
        <dbReference type="PROSITE" id="PS50249"/>
    </source>
</evidence>
<dbReference type="CDD" id="cd08070">
    <property type="entry name" value="MPN_like"/>
    <property type="match status" value="1"/>
</dbReference>
<keyword evidence="5" id="KW-0482">Metalloprotease</keyword>
<evidence type="ECO:0000256" key="2">
    <source>
        <dbReference type="ARBA" id="ARBA00022723"/>
    </source>
</evidence>
<keyword evidence="3" id="KW-0378">Hydrolase</keyword>
<dbReference type="Proteomes" id="UP001055580">
    <property type="component" value="Chromosome"/>
</dbReference>